<name>E6SWF3_BACT6</name>
<dbReference type="STRING" id="693979.Bache_2663"/>
<dbReference type="Proteomes" id="UP000008630">
    <property type="component" value="Chromosome"/>
</dbReference>
<dbReference type="AlphaFoldDB" id="E6SWF3"/>
<dbReference type="eggNOG" id="ENOG5030YW4">
    <property type="taxonomic scope" value="Bacteria"/>
</dbReference>
<organism evidence="1 2">
    <name type="scientific">Bacteroides helcogenes (strain ATCC 35417 / DSM 20613 / JCM 6297 / CCUG 15421 / P 36-108)</name>
    <dbReference type="NCBI Taxonomy" id="693979"/>
    <lineage>
        <taxon>Bacteria</taxon>
        <taxon>Pseudomonadati</taxon>
        <taxon>Bacteroidota</taxon>
        <taxon>Bacteroidia</taxon>
        <taxon>Bacteroidales</taxon>
        <taxon>Bacteroidaceae</taxon>
        <taxon>Bacteroides</taxon>
    </lineage>
</organism>
<sequence length="132" mass="15109">MILHVLDYNDSIMKEKQIKYINLSWAVVGIHQTSSTTMTVESLMKSGDTLEKAVERYVVGYIRFWNAGKIDLRQAEGLKPCSDSVYKNACRKMEIYIEEHQAVAHLPKFYLVFTNNLQNDSDADGLSPVFLM</sequence>
<reference evidence="1 2" key="2">
    <citation type="journal article" date="2011" name="Stand. Genomic Sci.">
        <title>Complete genome sequence of Bacteroides helcogenes type strain (P 36-108).</title>
        <authorList>
            <person name="Pati A."/>
            <person name="Gronow S."/>
            <person name="Zeytun A."/>
            <person name="Lapidus A."/>
            <person name="Nolan M."/>
            <person name="Hammon N."/>
            <person name="Deshpande S."/>
            <person name="Cheng J.F."/>
            <person name="Tapia R."/>
            <person name="Han C."/>
            <person name="Goodwin L."/>
            <person name="Pitluck S."/>
            <person name="Liolios K."/>
            <person name="Pagani I."/>
            <person name="Ivanova N."/>
            <person name="Mavromatis K."/>
            <person name="Chen A."/>
            <person name="Palaniappan K."/>
            <person name="Land M."/>
            <person name="Hauser L."/>
            <person name="Chang Y.J."/>
            <person name="Jeffries C.D."/>
            <person name="Detter J.C."/>
            <person name="Brambilla E."/>
            <person name="Rohde M."/>
            <person name="Goker M."/>
            <person name="Woyke T."/>
            <person name="Bristow J."/>
            <person name="Eisen J.A."/>
            <person name="Markowitz V."/>
            <person name="Hugenholtz P."/>
            <person name="Kyrpides N.C."/>
            <person name="Klenk H.P."/>
            <person name="Lucas S."/>
        </authorList>
    </citation>
    <scope>NUCLEOTIDE SEQUENCE [LARGE SCALE GENOMIC DNA]</scope>
    <source>
        <strain evidence="2">ATCC 35417 / DSM 20613 / JCM 6297 / CCUG 15421 / P 36-108</strain>
    </source>
</reference>
<dbReference type="HOGENOM" id="CLU_2091840_0_0_10"/>
<dbReference type="KEGG" id="bhl:Bache_2663"/>
<reference key="1">
    <citation type="submission" date="2010-11" db="EMBL/GenBank/DDBJ databases">
        <title>The complete genome of Bacteroides helcogenes P 36-108.</title>
        <authorList>
            <consortium name="US DOE Joint Genome Institute (JGI-PGF)"/>
            <person name="Lucas S."/>
            <person name="Copeland A."/>
            <person name="Lapidus A."/>
            <person name="Bruce D."/>
            <person name="Goodwin L."/>
            <person name="Pitluck S."/>
            <person name="Kyrpides N."/>
            <person name="Mavromatis K."/>
            <person name="Ivanova N."/>
            <person name="Zeytun A."/>
            <person name="Brettin T."/>
            <person name="Detter J.C."/>
            <person name="Tapia R."/>
            <person name="Han C."/>
            <person name="Land M."/>
            <person name="Hauser L."/>
            <person name="Markowitz V."/>
            <person name="Cheng J.-F."/>
            <person name="Hugenholtz P."/>
            <person name="Woyke T."/>
            <person name="Wu D."/>
            <person name="Gronow S."/>
            <person name="Wellnitz S."/>
            <person name="Brambilla E."/>
            <person name="Klenk H.-P."/>
            <person name="Eisen J.A."/>
        </authorList>
    </citation>
    <scope>NUCLEOTIDE SEQUENCE</scope>
    <source>
        <strain>P 36-108</strain>
    </source>
</reference>
<gene>
    <name evidence="1" type="ordered locus">Bache_2663</name>
</gene>
<accession>E6SWF3</accession>
<dbReference type="EMBL" id="CP002352">
    <property type="protein sequence ID" value="ADV44614.1"/>
    <property type="molecule type" value="Genomic_DNA"/>
</dbReference>
<evidence type="ECO:0000313" key="1">
    <source>
        <dbReference type="EMBL" id="ADV44614.1"/>
    </source>
</evidence>
<evidence type="ECO:0000313" key="2">
    <source>
        <dbReference type="Proteomes" id="UP000008630"/>
    </source>
</evidence>
<proteinExistence type="predicted"/>
<protein>
    <submittedName>
        <fullName evidence="1">Uncharacterized protein</fullName>
    </submittedName>
</protein>
<keyword evidence="2" id="KW-1185">Reference proteome</keyword>